<comment type="caution">
    <text evidence="1">The sequence shown here is derived from an EMBL/GenBank/DDBJ whole genome shotgun (WGS) entry which is preliminary data.</text>
</comment>
<protein>
    <submittedName>
        <fullName evidence="1">Uncharacterized protein</fullName>
    </submittedName>
</protein>
<keyword evidence="2" id="KW-1185">Reference proteome</keyword>
<proteinExistence type="predicted"/>
<accession>A0A934HZZ1</accession>
<evidence type="ECO:0000313" key="1">
    <source>
        <dbReference type="EMBL" id="MBI6873505.1"/>
    </source>
</evidence>
<evidence type="ECO:0000313" key="2">
    <source>
        <dbReference type="Proteomes" id="UP000622687"/>
    </source>
</evidence>
<sequence>MPHRKLVEEYYTDINNVADLLNKLVNAYRLLIGGAGELNGIALAHKKDVKHALKRVNELGEVIDDLIDVLDKSSYIYMDYCKIKSQIMEYQIQAQYIQTEIDNELELKNDKKE</sequence>
<dbReference type="AlphaFoldDB" id="A0A934HZZ1"/>
<dbReference type="EMBL" id="JAEEGB010000014">
    <property type="protein sequence ID" value="MBI6873505.1"/>
    <property type="molecule type" value="Genomic_DNA"/>
</dbReference>
<dbReference type="RefSeq" id="WP_211142937.1">
    <property type="nucleotide sequence ID" value="NZ_JAEEGB010000014.1"/>
</dbReference>
<dbReference type="Proteomes" id="UP000622687">
    <property type="component" value="Unassembled WGS sequence"/>
</dbReference>
<gene>
    <name evidence="1" type="ORF">I6U51_12415</name>
</gene>
<organism evidence="1 2">
    <name type="scientific">Clostridium aciditolerans</name>
    <dbReference type="NCBI Taxonomy" id="339861"/>
    <lineage>
        <taxon>Bacteria</taxon>
        <taxon>Bacillati</taxon>
        <taxon>Bacillota</taxon>
        <taxon>Clostridia</taxon>
        <taxon>Eubacteriales</taxon>
        <taxon>Clostridiaceae</taxon>
        <taxon>Clostridium</taxon>
    </lineage>
</organism>
<reference evidence="1" key="1">
    <citation type="submission" date="2020-12" db="EMBL/GenBank/DDBJ databases">
        <title>Clostridium thailandense sp. nov., a novel acetogenic bacterium isolated from peat land soil in Thailand.</title>
        <authorList>
            <person name="Chaikitkaew S."/>
            <person name="Birkeland N.K."/>
        </authorList>
    </citation>
    <scope>NUCLEOTIDE SEQUENCE</scope>
    <source>
        <strain evidence="1">DSM 17425</strain>
    </source>
</reference>
<name>A0A934HZZ1_9CLOT</name>